<evidence type="ECO:0000313" key="2">
    <source>
        <dbReference type="Proteomes" id="UP000183053"/>
    </source>
</evidence>
<name>A0A1H1GWZ0_9ACTN</name>
<gene>
    <name evidence="1" type="ORF">SAMN04489765_3631</name>
</gene>
<sequence length="63" mass="6700">MAAVYARLADAHERSEAERAARNRVGRTVDLRRSGVRPRLAGALRRLATAIEPAPATCGSDAA</sequence>
<dbReference type="Proteomes" id="UP000183053">
    <property type="component" value="Unassembled WGS sequence"/>
</dbReference>
<proteinExistence type="predicted"/>
<accession>A0A1H1GWZ0</accession>
<organism evidence="1 2">
    <name type="scientific">Tsukamurella pulmonis</name>
    <dbReference type="NCBI Taxonomy" id="47312"/>
    <lineage>
        <taxon>Bacteria</taxon>
        <taxon>Bacillati</taxon>
        <taxon>Actinomycetota</taxon>
        <taxon>Actinomycetes</taxon>
        <taxon>Mycobacteriales</taxon>
        <taxon>Tsukamurellaceae</taxon>
        <taxon>Tsukamurella</taxon>
    </lineage>
</organism>
<dbReference type="RefSeq" id="WP_068568185.1">
    <property type="nucleotide sequence ID" value="NZ_AP025457.1"/>
</dbReference>
<dbReference type="AlphaFoldDB" id="A0A1H1GWZ0"/>
<dbReference type="EMBL" id="FNLF01000002">
    <property type="protein sequence ID" value="SDR17613.1"/>
    <property type="molecule type" value="Genomic_DNA"/>
</dbReference>
<protein>
    <submittedName>
        <fullName evidence="1">Uncharacterized protein</fullName>
    </submittedName>
</protein>
<keyword evidence="2" id="KW-1185">Reference proteome</keyword>
<evidence type="ECO:0000313" key="1">
    <source>
        <dbReference type="EMBL" id="SDR17613.1"/>
    </source>
</evidence>
<reference evidence="2" key="1">
    <citation type="submission" date="2016-10" db="EMBL/GenBank/DDBJ databases">
        <authorList>
            <person name="Varghese N."/>
            <person name="Submissions S."/>
        </authorList>
    </citation>
    <scope>NUCLEOTIDE SEQUENCE [LARGE SCALE GENOMIC DNA]</scope>
    <source>
        <strain evidence="2">DSM 44142</strain>
    </source>
</reference>